<feature type="domain" description="Reverse transcriptase" evidence="2">
    <location>
        <begin position="67"/>
        <end position="331"/>
    </location>
</feature>
<dbReference type="RefSeq" id="WP_197709085.1">
    <property type="nucleotide sequence ID" value="NZ_JARTTN020000002.1"/>
</dbReference>
<dbReference type="SUPFAM" id="SSF56672">
    <property type="entry name" value="DNA/RNA polymerases"/>
    <property type="match status" value="1"/>
</dbReference>
<dbReference type="InterPro" id="IPR043502">
    <property type="entry name" value="DNA/RNA_pol_sf"/>
</dbReference>
<dbReference type="NCBIfam" id="TIGR04416">
    <property type="entry name" value="group_II_RT_mat"/>
    <property type="match status" value="1"/>
</dbReference>
<dbReference type="InterPro" id="IPR000477">
    <property type="entry name" value="RT_dom"/>
</dbReference>
<evidence type="ECO:0000256" key="1">
    <source>
        <dbReference type="ARBA" id="ARBA00034120"/>
    </source>
</evidence>
<keyword evidence="3" id="KW-0548">Nucleotidyltransferase</keyword>
<accession>A0AAW9PRN5</accession>
<reference evidence="3" key="2">
    <citation type="submission" date="2024-01" db="EMBL/GenBank/DDBJ databases">
        <authorList>
            <person name="Macesic N."/>
        </authorList>
    </citation>
    <scope>NUCLEOTIDE SEQUENCE</scope>
    <source>
        <strain evidence="3">CPO071</strain>
    </source>
</reference>
<dbReference type="EC" id="2.7.7.49" evidence="3"/>
<dbReference type="InterPro" id="IPR051083">
    <property type="entry name" value="GrpII_Intron_Splice-Mob/Def"/>
</dbReference>
<proteinExistence type="inferred from homology"/>
<reference evidence="3" key="1">
    <citation type="journal article" date="2023" name="Nat. Commun.">
        <title>Genomic dissection of endemic carbapenem resistance reveals metallo-beta-lactamase dissemination through clonal, plasmid and integron transfer.</title>
        <authorList>
            <person name="Macesic N."/>
            <person name="Hawkey J."/>
            <person name="Vezina B."/>
            <person name="Wisniewski J.A."/>
            <person name="Cottingham H."/>
            <person name="Blakeway L.V."/>
            <person name="Harshegyi T."/>
            <person name="Pragastis K."/>
            <person name="Badoordeen G.Z."/>
            <person name="Dennison A."/>
            <person name="Spelman D.W."/>
            <person name="Jenney A.W.J."/>
            <person name="Peleg A.Y."/>
        </authorList>
    </citation>
    <scope>NUCLEOTIDE SEQUENCE</scope>
    <source>
        <strain evidence="3">CPO071</strain>
    </source>
</reference>
<dbReference type="Pfam" id="PF08388">
    <property type="entry name" value="GIIM"/>
    <property type="match status" value="1"/>
</dbReference>
<dbReference type="Proteomes" id="UP001176846">
    <property type="component" value="Unassembled WGS sequence"/>
</dbReference>
<evidence type="ECO:0000313" key="3">
    <source>
        <dbReference type="EMBL" id="MEC6060313.1"/>
    </source>
</evidence>
<protein>
    <submittedName>
        <fullName evidence="3">Group II intron reverse transcriptase/maturase</fullName>
        <ecNumber evidence="3">2.7.7.49</ecNumber>
    </submittedName>
</protein>
<dbReference type="InterPro" id="IPR013597">
    <property type="entry name" value="Mat_intron_G2"/>
</dbReference>
<evidence type="ECO:0000313" key="4">
    <source>
        <dbReference type="Proteomes" id="UP001176846"/>
    </source>
</evidence>
<dbReference type="InterPro" id="IPR030931">
    <property type="entry name" value="Group_II_RT_mat"/>
</dbReference>
<dbReference type="Pfam" id="PF00078">
    <property type="entry name" value="RVT_1"/>
    <property type="match status" value="1"/>
</dbReference>
<keyword evidence="3" id="KW-0808">Transferase</keyword>
<gene>
    <name evidence="3" type="primary">ltrA</name>
    <name evidence="3" type="ORF">QAB22_028005</name>
</gene>
<dbReference type="EMBL" id="JARTTN020000002">
    <property type="protein sequence ID" value="MEC6060313.1"/>
    <property type="molecule type" value="Genomic_DNA"/>
</dbReference>
<dbReference type="AlphaFoldDB" id="A0AAW9PRN5"/>
<keyword evidence="3" id="KW-0695">RNA-directed DNA polymerase</keyword>
<dbReference type="CDD" id="cd01651">
    <property type="entry name" value="RT_G2_intron"/>
    <property type="match status" value="1"/>
</dbReference>
<dbReference type="PROSITE" id="PS50878">
    <property type="entry name" value="RT_POL"/>
    <property type="match status" value="1"/>
</dbReference>
<evidence type="ECO:0000259" key="2">
    <source>
        <dbReference type="PROSITE" id="PS50878"/>
    </source>
</evidence>
<sequence>MQRKLATWTLTDKGRRVNRLLRLISHPEWLWHAANITLSSAGAKTAGVDGITKSHLQDNLDSYLDDIRQTLLSGDYQPMPARRVYIPKANGKQRPLGIPTLKDRIVQRAMLMAMEPIWENDFHSLSYGFRPERSVHHAIRTVQLQLTGSSTRGRWVIEGDLSSYFDTVHHKLLMKCVRKRISCVRFNDLLWRFIKAGHIERNLFCATSEGVPQGGVISPLLSNIMLNEFDQYLDEHFLSKKARKDRWYWNRTIQDKRKIAIEENRQWLPAIAYCRYADDFIVIVKGTKAQAMAIRNLCRSFLEDKLKLTLNMEKTHITHVNDGFVFLGHRIIRKRGPNGNMRVVSGIPHSKAKAFSSTLSKALSGDYSCSKVDKLEHISRKLKGWAQFYRHTHFTAKVYNKIDRIVFWKFAKWLARKYRCSIKSLMMTWIRRPTPSKAKTWVVYGKSNNGIVCGATLFRLVSSPKMPFRWRLPETNPYIRREERNTITSRYNDVAMAVSQH</sequence>
<name>A0AAW9PRN5_KLEVA</name>
<comment type="similarity">
    <text evidence="1">Belongs to the bacterial reverse transcriptase family.</text>
</comment>
<organism evidence="3 4">
    <name type="scientific">Klebsiella variicola</name>
    <dbReference type="NCBI Taxonomy" id="244366"/>
    <lineage>
        <taxon>Bacteria</taxon>
        <taxon>Pseudomonadati</taxon>
        <taxon>Pseudomonadota</taxon>
        <taxon>Gammaproteobacteria</taxon>
        <taxon>Enterobacterales</taxon>
        <taxon>Enterobacteriaceae</taxon>
        <taxon>Klebsiella/Raoultella group</taxon>
        <taxon>Klebsiella</taxon>
        <taxon>Klebsiella pneumoniae complex</taxon>
    </lineage>
</organism>
<comment type="caution">
    <text evidence="3">The sequence shown here is derived from an EMBL/GenBank/DDBJ whole genome shotgun (WGS) entry which is preliminary data.</text>
</comment>
<dbReference type="PANTHER" id="PTHR34047:SF8">
    <property type="entry name" value="PROTEIN YKFC"/>
    <property type="match status" value="1"/>
</dbReference>
<dbReference type="GO" id="GO:0003964">
    <property type="term" value="F:RNA-directed DNA polymerase activity"/>
    <property type="evidence" value="ECO:0007669"/>
    <property type="project" value="UniProtKB-KW"/>
</dbReference>
<dbReference type="PANTHER" id="PTHR34047">
    <property type="entry name" value="NUCLEAR INTRON MATURASE 1, MITOCHONDRIAL-RELATED"/>
    <property type="match status" value="1"/>
</dbReference>